<evidence type="ECO:0000313" key="2">
    <source>
        <dbReference type="EMBL" id="GCC39254.1"/>
    </source>
</evidence>
<organism evidence="2 3">
    <name type="scientific">Chiloscyllium punctatum</name>
    <name type="common">Brownbanded bambooshark</name>
    <name type="synonym">Hemiscyllium punctatum</name>
    <dbReference type="NCBI Taxonomy" id="137246"/>
    <lineage>
        <taxon>Eukaryota</taxon>
        <taxon>Metazoa</taxon>
        <taxon>Chordata</taxon>
        <taxon>Craniata</taxon>
        <taxon>Vertebrata</taxon>
        <taxon>Chondrichthyes</taxon>
        <taxon>Elasmobranchii</taxon>
        <taxon>Galeomorphii</taxon>
        <taxon>Galeoidea</taxon>
        <taxon>Orectolobiformes</taxon>
        <taxon>Hemiscylliidae</taxon>
        <taxon>Chiloscyllium</taxon>
    </lineage>
</organism>
<comment type="caution">
    <text evidence="2">The sequence shown here is derived from an EMBL/GenBank/DDBJ whole genome shotgun (WGS) entry which is preliminary data.</text>
</comment>
<dbReference type="EMBL" id="BEZZ01013252">
    <property type="protein sequence ID" value="GCC39254.1"/>
    <property type="molecule type" value="Genomic_DNA"/>
</dbReference>
<name>A0A401T9G2_CHIPU</name>
<sequence>MNPDPTAGRPRSSPRADDGGESPAARRRPPADTARHLTSPLHHTHTHPQCACALRPGDITVTLPPQCACALRPGDITESHPHGAM</sequence>
<accession>A0A401T9G2</accession>
<proteinExistence type="predicted"/>
<dbReference type="Proteomes" id="UP000287033">
    <property type="component" value="Unassembled WGS sequence"/>
</dbReference>
<keyword evidence="3" id="KW-1185">Reference proteome</keyword>
<feature type="region of interest" description="Disordered" evidence="1">
    <location>
        <begin position="1"/>
        <end position="48"/>
    </location>
</feature>
<evidence type="ECO:0000256" key="1">
    <source>
        <dbReference type="SAM" id="MobiDB-lite"/>
    </source>
</evidence>
<evidence type="ECO:0000313" key="3">
    <source>
        <dbReference type="Proteomes" id="UP000287033"/>
    </source>
</evidence>
<dbReference type="AlphaFoldDB" id="A0A401T9G2"/>
<gene>
    <name evidence="2" type="ORF">chiPu_0022937</name>
</gene>
<feature type="non-terminal residue" evidence="2">
    <location>
        <position position="85"/>
    </location>
</feature>
<reference evidence="2 3" key="1">
    <citation type="journal article" date="2018" name="Nat. Ecol. Evol.">
        <title>Shark genomes provide insights into elasmobranch evolution and the origin of vertebrates.</title>
        <authorList>
            <person name="Hara Y"/>
            <person name="Yamaguchi K"/>
            <person name="Onimaru K"/>
            <person name="Kadota M"/>
            <person name="Koyanagi M"/>
            <person name="Keeley SD"/>
            <person name="Tatsumi K"/>
            <person name="Tanaka K"/>
            <person name="Motone F"/>
            <person name="Kageyama Y"/>
            <person name="Nozu R"/>
            <person name="Adachi N"/>
            <person name="Nishimura O"/>
            <person name="Nakagawa R"/>
            <person name="Tanegashima C"/>
            <person name="Kiyatake I"/>
            <person name="Matsumoto R"/>
            <person name="Murakumo K"/>
            <person name="Nishida K"/>
            <person name="Terakita A"/>
            <person name="Kuratani S"/>
            <person name="Sato K"/>
            <person name="Hyodo S Kuraku.S."/>
        </authorList>
    </citation>
    <scope>NUCLEOTIDE SEQUENCE [LARGE SCALE GENOMIC DNA]</scope>
</reference>
<protein>
    <submittedName>
        <fullName evidence="2">Uncharacterized protein</fullName>
    </submittedName>
</protein>